<gene>
    <name evidence="1" type="primary">dpdK</name>
    <name evidence="1" type="ORF">ACFQS1_35210</name>
</gene>
<dbReference type="EMBL" id="JBHTBJ010000046">
    <property type="protein sequence ID" value="MFC7279240.1"/>
    <property type="molecule type" value="Genomic_DNA"/>
</dbReference>
<dbReference type="RefSeq" id="WP_378976376.1">
    <property type="nucleotide sequence ID" value="NZ_JBHTBJ010000046.1"/>
</dbReference>
<evidence type="ECO:0000313" key="2">
    <source>
        <dbReference type="Proteomes" id="UP001596548"/>
    </source>
</evidence>
<comment type="caution">
    <text evidence="1">The sequence shown here is derived from an EMBL/GenBank/DDBJ whole genome shotgun (WGS) entry which is preliminary data.</text>
</comment>
<evidence type="ECO:0000313" key="1">
    <source>
        <dbReference type="EMBL" id="MFC7279240.1"/>
    </source>
</evidence>
<dbReference type="NCBIfam" id="NF041068">
    <property type="entry name" value="DpdK"/>
    <property type="match status" value="1"/>
</dbReference>
<accession>A0ABW2I323</accession>
<organism evidence="1 2">
    <name type="scientific">Paractinoplanes rhizophilus</name>
    <dbReference type="NCBI Taxonomy" id="1416877"/>
    <lineage>
        <taxon>Bacteria</taxon>
        <taxon>Bacillati</taxon>
        <taxon>Actinomycetota</taxon>
        <taxon>Actinomycetes</taxon>
        <taxon>Micromonosporales</taxon>
        <taxon>Micromonosporaceae</taxon>
        <taxon>Paractinoplanes</taxon>
    </lineage>
</organism>
<name>A0ABW2I323_9ACTN</name>
<keyword evidence="2" id="KW-1185">Reference proteome</keyword>
<proteinExistence type="predicted"/>
<sequence length="179" mass="19731">MSTRHIHRLAARPHRLISEALQGLLVSELLAPGRRLLIASPWITDVPLLDNRGGRFNVLDNMWGARVIRLSAILRTLLAQQTSVYFHCGPGPAETAFVKRLSDVARRDGSEAQFHPRQSVHVPGTVLDHEKAIGGDDWIIHGSMNLTYRGVEMNGELVTVSTDPAHVATVTTELMSLFA</sequence>
<protein>
    <submittedName>
        <fullName evidence="1">Phospholipase D-like domain-containing protein DpdK</fullName>
    </submittedName>
</protein>
<dbReference type="Proteomes" id="UP001596548">
    <property type="component" value="Unassembled WGS sequence"/>
</dbReference>
<reference evidence="2" key="1">
    <citation type="journal article" date="2019" name="Int. J. Syst. Evol. Microbiol.">
        <title>The Global Catalogue of Microorganisms (GCM) 10K type strain sequencing project: providing services to taxonomists for standard genome sequencing and annotation.</title>
        <authorList>
            <consortium name="The Broad Institute Genomics Platform"/>
            <consortium name="The Broad Institute Genome Sequencing Center for Infectious Disease"/>
            <person name="Wu L."/>
            <person name="Ma J."/>
        </authorList>
    </citation>
    <scope>NUCLEOTIDE SEQUENCE [LARGE SCALE GENOMIC DNA]</scope>
    <source>
        <strain evidence="2">XZYJT-10</strain>
    </source>
</reference>
<dbReference type="SUPFAM" id="SSF56024">
    <property type="entry name" value="Phospholipase D/nuclease"/>
    <property type="match status" value="1"/>
</dbReference>